<dbReference type="Proteomes" id="UP000041254">
    <property type="component" value="Unassembled WGS sequence"/>
</dbReference>
<dbReference type="VEuPathDB" id="CryptoDB:Vbra_1355"/>
<evidence type="ECO:0000313" key="3">
    <source>
        <dbReference type="Proteomes" id="UP000041254"/>
    </source>
</evidence>
<proteinExistence type="predicted"/>
<feature type="region of interest" description="Disordered" evidence="1">
    <location>
        <begin position="15"/>
        <end position="91"/>
    </location>
</feature>
<protein>
    <submittedName>
        <fullName evidence="2">Uncharacterized protein</fullName>
    </submittedName>
</protein>
<reference evidence="2 3" key="1">
    <citation type="submission" date="2014-11" db="EMBL/GenBank/DDBJ databases">
        <authorList>
            <person name="Zhu J."/>
            <person name="Qi W."/>
            <person name="Song R."/>
        </authorList>
    </citation>
    <scope>NUCLEOTIDE SEQUENCE [LARGE SCALE GENOMIC DNA]</scope>
</reference>
<evidence type="ECO:0000313" key="2">
    <source>
        <dbReference type="EMBL" id="CEM11016.1"/>
    </source>
</evidence>
<keyword evidence="3" id="KW-1185">Reference proteome</keyword>
<name>A0A0G4FCW8_VITBC</name>
<gene>
    <name evidence="2" type="ORF">Vbra_1355</name>
</gene>
<sequence>MTWRWHTFLTAHQAHERSMDRLESWRSTGGPRPSIRQHPSLETSLRPSSVLHSHPPGVFQERNVPHADPLPSRSASLHQAMRKTQTMWKTRQGTQHALLPVIML</sequence>
<organism evidence="2 3">
    <name type="scientific">Vitrella brassicaformis (strain CCMP3155)</name>
    <dbReference type="NCBI Taxonomy" id="1169540"/>
    <lineage>
        <taxon>Eukaryota</taxon>
        <taxon>Sar</taxon>
        <taxon>Alveolata</taxon>
        <taxon>Colpodellida</taxon>
        <taxon>Vitrellaceae</taxon>
        <taxon>Vitrella</taxon>
    </lineage>
</organism>
<dbReference type="EMBL" id="CDMY01000407">
    <property type="protein sequence ID" value="CEM11016.1"/>
    <property type="molecule type" value="Genomic_DNA"/>
</dbReference>
<accession>A0A0G4FCW8</accession>
<feature type="compositionally biased region" description="Polar residues" evidence="1">
    <location>
        <begin position="40"/>
        <end position="51"/>
    </location>
</feature>
<evidence type="ECO:0000256" key="1">
    <source>
        <dbReference type="SAM" id="MobiDB-lite"/>
    </source>
</evidence>
<dbReference type="AlphaFoldDB" id="A0A0G4FCW8"/>
<feature type="compositionally biased region" description="Basic and acidic residues" evidence="1">
    <location>
        <begin position="15"/>
        <end position="24"/>
    </location>
</feature>
<feature type="compositionally biased region" description="Polar residues" evidence="1">
    <location>
        <begin position="73"/>
        <end position="91"/>
    </location>
</feature>
<dbReference type="InParanoid" id="A0A0G4FCW8"/>